<organism evidence="1 2">
    <name type="scientific">Trichophyton equinum (strain ATCC MYA-4606 / CBS 127.97)</name>
    <name type="common">Horse ringworm fungus</name>
    <dbReference type="NCBI Taxonomy" id="559882"/>
    <lineage>
        <taxon>Eukaryota</taxon>
        <taxon>Fungi</taxon>
        <taxon>Dikarya</taxon>
        <taxon>Ascomycota</taxon>
        <taxon>Pezizomycotina</taxon>
        <taxon>Eurotiomycetes</taxon>
        <taxon>Eurotiomycetidae</taxon>
        <taxon>Onygenales</taxon>
        <taxon>Arthrodermataceae</taxon>
        <taxon>Trichophyton</taxon>
    </lineage>
</organism>
<proteinExistence type="predicted"/>
<accession>F2PI76</accession>
<name>F2PI76_TRIEC</name>
<keyword evidence="2" id="KW-1185">Reference proteome</keyword>
<sequence length="160" mass="17922">MTYFYTAWANHRANQDTHPPLDARHFAVITIQQQIFWQPKAAWIEQLLTERLRGWREGGCGQKFRLDAVLDSIRSRSRKDAAGTAHISPFQCRENALRLSGTNLSEAYGEHRRLSWGGCNPTVASGGSAWRLLRERNLSLELDGPGSLWGLAEEATGTSA</sequence>
<evidence type="ECO:0000313" key="1">
    <source>
        <dbReference type="EMBL" id="EGE01638.1"/>
    </source>
</evidence>
<reference evidence="2" key="1">
    <citation type="journal article" date="2012" name="MBio">
        <title>Comparative genome analysis of Trichophyton rubrum and related dermatophytes reveals candidate genes involved in infection.</title>
        <authorList>
            <person name="Martinez D.A."/>
            <person name="Oliver B.G."/>
            <person name="Graeser Y."/>
            <person name="Goldberg J.M."/>
            <person name="Li W."/>
            <person name="Martinez-Rossi N.M."/>
            <person name="Monod M."/>
            <person name="Shelest E."/>
            <person name="Barton R.C."/>
            <person name="Birch E."/>
            <person name="Brakhage A.A."/>
            <person name="Chen Z."/>
            <person name="Gurr S.J."/>
            <person name="Heiman D."/>
            <person name="Heitman J."/>
            <person name="Kosti I."/>
            <person name="Rossi A."/>
            <person name="Saif S."/>
            <person name="Samalova M."/>
            <person name="Saunders C.W."/>
            <person name="Shea T."/>
            <person name="Summerbell R.C."/>
            <person name="Xu J."/>
            <person name="Young S."/>
            <person name="Zeng Q."/>
            <person name="Birren B.W."/>
            <person name="Cuomo C.A."/>
            <person name="White T.C."/>
        </authorList>
    </citation>
    <scope>NUCLEOTIDE SEQUENCE [LARGE SCALE GENOMIC DNA]</scope>
    <source>
        <strain evidence="2">ATCC MYA-4606 / CBS 127.97</strain>
    </source>
</reference>
<protein>
    <submittedName>
        <fullName evidence="1">Uncharacterized protein</fullName>
    </submittedName>
</protein>
<dbReference type="HOGENOM" id="CLU_1653387_0_0_1"/>
<dbReference type="EMBL" id="DS995719">
    <property type="protein sequence ID" value="EGE01638.1"/>
    <property type="molecule type" value="Genomic_DNA"/>
</dbReference>
<dbReference type="AlphaFoldDB" id="F2PI76"/>
<gene>
    <name evidence="1" type="ORF">TEQG_00684</name>
</gene>
<dbReference type="Proteomes" id="UP000009169">
    <property type="component" value="Unassembled WGS sequence"/>
</dbReference>
<dbReference type="VEuPathDB" id="FungiDB:TEQG_00684"/>
<evidence type="ECO:0000313" key="2">
    <source>
        <dbReference type="Proteomes" id="UP000009169"/>
    </source>
</evidence>